<gene>
    <name evidence="4" type="ORF">E7Z59_11850</name>
</gene>
<feature type="domain" description="Peptidoglycan beta-N-acetylmuramidase NamZ C-terminal" evidence="3">
    <location>
        <begin position="269"/>
        <end position="408"/>
    </location>
</feature>
<dbReference type="PIRSF" id="PIRSF016719">
    <property type="entry name" value="UCP016719"/>
    <property type="match status" value="1"/>
</dbReference>
<dbReference type="PANTHER" id="PTHR42915:SF1">
    <property type="entry name" value="PEPTIDOGLYCAN BETA-N-ACETYLMURAMIDASE NAMZ"/>
    <property type="match status" value="1"/>
</dbReference>
<evidence type="ECO:0000256" key="1">
    <source>
        <dbReference type="SAM" id="SignalP"/>
    </source>
</evidence>
<keyword evidence="5" id="KW-1185">Reference proteome</keyword>
<sequence length="409" mass="45443">MIRLLSLKNTFLLFLFSLGACSLFKGESQTAEMALNIPQASAPVPAAQDLAAYLPRLKGKTIAVVANQTSVLGNDNGTYTHLVDTLLDHGISISKVFAPEHGFRGQADAGETVKDGVDKQTGLSVISLYGKNKKPSADQLEELDLVVFDIQDVGVRFYTYISTLHYVMEACAEKGIPVMVLDRPNPNGSYIDGPTLESEHQSFLGMHPIPLVHGMTIAEYAQMINGEGWLSDNLTCELEIVQMKGYQREMTYSLPIRPSPNLPNDQSIVLYPSLGLFEGTHINAGRGTEFQFQRFGAPFLDQNHFGFSYTPQPNFGAKDPKHNGALCYGKDLSSEPAPGKVDLQWIIEAYQNTADKTKFFKDRSFTLHAGTEKVREQIEKGMTASEIRATWKDDLERFKEMRKAYLIYP</sequence>
<organism evidence="4 5">
    <name type="scientific">Robertkochia marina</name>
    <dbReference type="NCBI Taxonomy" id="1227945"/>
    <lineage>
        <taxon>Bacteria</taxon>
        <taxon>Pseudomonadati</taxon>
        <taxon>Bacteroidota</taxon>
        <taxon>Flavobacteriia</taxon>
        <taxon>Flavobacteriales</taxon>
        <taxon>Flavobacteriaceae</taxon>
        <taxon>Robertkochia</taxon>
    </lineage>
</organism>
<dbReference type="AlphaFoldDB" id="A0A4S3LY38"/>
<accession>A0A4S3LY38</accession>
<evidence type="ECO:0000313" key="5">
    <source>
        <dbReference type="Proteomes" id="UP000305939"/>
    </source>
</evidence>
<dbReference type="InterPro" id="IPR008302">
    <property type="entry name" value="NamZ"/>
</dbReference>
<dbReference type="Gene3D" id="3.40.50.12170">
    <property type="entry name" value="Uncharacterised protein PF07075, DUF1343"/>
    <property type="match status" value="1"/>
</dbReference>
<evidence type="ECO:0000259" key="2">
    <source>
        <dbReference type="Pfam" id="PF07075"/>
    </source>
</evidence>
<keyword evidence="1" id="KW-0732">Signal</keyword>
<proteinExistence type="predicted"/>
<dbReference type="PROSITE" id="PS51257">
    <property type="entry name" value="PROKAR_LIPOPROTEIN"/>
    <property type="match status" value="1"/>
</dbReference>
<dbReference type="GO" id="GO:0033922">
    <property type="term" value="F:peptidoglycan beta-N-acetylmuramidase activity"/>
    <property type="evidence" value="ECO:0007669"/>
    <property type="project" value="InterPro"/>
</dbReference>
<feature type="signal peptide" evidence="1">
    <location>
        <begin position="1"/>
        <end position="22"/>
    </location>
</feature>
<dbReference type="Pfam" id="PF07075">
    <property type="entry name" value="NamZ_N"/>
    <property type="match status" value="1"/>
</dbReference>
<dbReference type="InterPro" id="IPR048503">
    <property type="entry name" value="NamZ_C"/>
</dbReference>
<dbReference type="OrthoDB" id="9801061at2"/>
<dbReference type="EMBL" id="SSMC01000003">
    <property type="protein sequence ID" value="THD66488.1"/>
    <property type="molecule type" value="Genomic_DNA"/>
</dbReference>
<dbReference type="Gene3D" id="3.90.1150.140">
    <property type="match status" value="1"/>
</dbReference>
<evidence type="ECO:0000259" key="3">
    <source>
        <dbReference type="Pfam" id="PF20732"/>
    </source>
</evidence>
<dbReference type="PANTHER" id="PTHR42915">
    <property type="entry name" value="HYPOTHETICAL 460 KDA PROTEIN IN FEUA-SIGW INTERGENIC REGION [PRECURSOR]"/>
    <property type="match status" value="1"/>
</dbReference>
<reference evidence="4 5" key="1">
    <citation type="submission" date="2019-04" db="EMBL/GenBank/DDBJ databases">
        <title>Draft genome sequence of Robertkochia marina CC-AMO-30D.</title>
        <authorList>
            <person name="Hameed A."/>
            <person name="Lin S.-Y."/>
            <person name="Shahina M."/>
            <person name="Lai W.-A."/>
            <person name="Young C.-C."/>
        </authorList>
    </citation>
    <scope>NUCLEOTIDE SEQUENCE [LARGE SCALE GENOMIC DNA]</scope>
    <source>
        <strain evidence="4 5">CC-AMO-30D</strain>
    </source>
</reference>
<feature type="domain" description="Peptidoglycan beta-N-acetylmuramidase NamZ N-terminal" evidence="2">
    <location>
        <begin position="62"/>
        <end position="265"/>
    </location>
</feature>
<protein>
    <submittedName>
        <fullName evidence="4">DUF1343 domain-containing protein</fullName>
    </submittedName>
</protein>
<dbReference type="Pfam" id="PF20732">
    <property type="entry name" value="NamZ_C"/>
    <property type="match status" value="1"/>
</dbReference>
<feature type="chain" id="PRO_5020186342" evidence="1">
    <location>
        <begin position="23"/>
        <end position="409"/>
    </location>
</feature>
<name>A0A4S3LY38_9FLAO</name>
<dbReference type="RefSeq" id="WP_136336560.1">
    <property type="nucleotide sequence ID" value="NZ_QXMP01000003.1"/>
</dbReference>
<comment type="caution">
    <text evidence="4">The sequence shown here is derived from an EMBL/GenBank/DDBJ whole genome shotgun (WGS) entry which is preliminary data.</text>
</comment>
<dbReference type="Proteomes" id="UP000305939">
    <property type="component" value="Unassembled WGS sequence"/>
</dbReference>
<evidence type="ECO:0000313" key="4">
    <source>
        <dbReference type="EMBL" id="THD66488.1"/>
    </source>
</evidence>
<dbReference type="InterPro" id="IPR048502">
    <property type="entry name" value="NamZ_N"/>
</dbReference>